<dbReference type="GO" id="GO:0046033">
    <property type="term" value="P:AMP metabolic process"/>
    <property type="evidence" value="ECO:0007669"/>
    <property type="project" value="UniProtKB-UniRule"/>
</dbReference>
<feature type="binding site" evidence="7">
    <location>
        <begin position="148"/>
        <end position="149"/>
    </location>
    <ligand>
        <name>GTP</name>
        <dbReference type="ChEBI" id="CHEBI:37565"/>
    </ligand>
</feature>
<dbReference type="GO" id="GO:0005525">
    <property type="term" value="F:GTP binding"/>
    <property type="evidence" value="ECO:0007669"/>
    <property type="project" value="UniProtKB-KW"/>
</dbReference>
<dbReference type="CDD" id="cd01428">
    <property type="entry name" value="ADK"/>
    <property type="match status" value="1"/>
</dbReference>
<evidence type="ECO:0000256" key="4">
    <source>
        <dbReference type="ARBA" id="ARBA00022777"/>
    </source>
</evidence>
<feature type="binding site" evidence="7">
    <location>
        <begin position="66"/>
        <end position="68"/>
    </location>
    <ligand>
        <name>AMP</name>
        <dbReference type="ChEBI" id="CHEBI:456215"/>
    </ligand>
</feature>
<accession>A0A0W0E3L1</accession>
<sequence>MSLRLARPLRLLLLGAPGSGKGTQTSKLLKVLPELKSVSSGDILRHELKSGTELGVLAAKYIAQGKLIPDKVITQVLIAHLSKEKWLNPQSSWLLDGFPRTERQAFSLDSTLGENNAKLNLVVELDVPEEVILDRIDNRYIHVGSGRVYNLQYNPPKVAGKDDVTGEPLVKRSDDNVQVFKKRMKEYKKTLGPIKEHYAKQGILATISGDTSDIIFPKLCALINQHFGAKEQQLHHEAFESKKEQKIQPRL</sequence>
<keyword evidence="3 7" id="KW-0547">Nucleotide-binding</keyword>
<comment type="caution">
    <text evidence="10">The sequence shown here is derived from an EMBL/GenBank/DDBJ whole genome shotgun (WGS) entry which is preliminary data.</text>
</comment>
<evidence type="ECO:0000313" key="10">
    <source>
        <dbReference type="EMBL" id="KTB02926.1"/>
    </source>
</evidence>
<dbReference type="VEuPathDB" id="FungiDB:GVI51_L11847"/>
<gene>
    <name evidence="7" type="primary">ADK2</name>
    <name evidence="10" type="ORF">AO440_004807</name>
    <name evidence="9" type="ORF">AO440_005083</name>
</gene>
<dbReference type="EC" id="2.7.4.10" evidence="7"/>
<name>A0A0W0E3L1_CANGB</name>
<dbReference type="SUPFAM" id="SSF57774">
    <property type="entry name" value="Microbial and mitochondrial ADK, insert 'zinc finger' domain"/>
    <property type="match status" value="1"/>
</dbReference>
<keyword evidence="4 7" id="KW-0418">Kinase</keyword>
<comment type="similarity">
    <text evidence="7">Belongs to the adenylate kinase family. AK3 subfamily.</text>
</comment>
<feature type="domain" description="Adenylate kinase active site lid" evidence="8">
    <location>
        <begin position="139"/>
        <end position="174"/>
    </location>
</feature>
<dbReference type="AlphaFoldDB" id="A0A0W0E3L1"/>
<dbReference type="GO" id="GO:0004017">
    <property type="term" value="F:AMP kinase activity"/>
    <property type="evidence" value="ECO:0007669"/>
    <property type="project" value="InterPro"/>
</dbReference>
<proteinExistence type="inferred from homology"/>
<dbReference type="HAMAP" id="MF_03169">
    <property type="entry name" value="Adenylate_kinase_AK3"/>
    <property type="match status" value="1"/>
</dbReference>
<evidence type="ECO:0000313" key="9">
    <source>
        <dbReference type="EMBL" id="KTA99193.1"/>
    </source>
</evidence>
<dbReference type="PRINTS" id="PR00094">
    <property type="entry name" value="ADENYLTKNASE"/>
</dbReference>
<dbReference type="GO" id="GO:0046899">
    <property type="term" value="F:nucleoside triphosphate adenylate kinase activity"/>
    <property type="evidence" value="ECO:0007669"/>
    <property type="project" value="UniProtKB-UniRule"/>
</dbReference>
<dbReference type="GO" id="GO:0005743">
    <property type="term" value="C:mitochondrial inner membrane"/>
    <property type="evidence" value="ECO:0007669"/>
    <property type="project" value="EnsemblFungi"/>
</dbReference>
<dbReference type="InterPro" id="IPR028586">
    <property type="entry name" value="AK3/Ak4_mitochondrial"/>
</dbReference>
<organism evidence="10 11">
    <name type="scientific">Candida glabrata</name>
    <name type="common">Yeast</name>
    <name type="synonym">Torulopsis glabrata</name>
    <dbReference type="NCBI Taxonomy" id="5478"/>
    <lineage>
        <taxon>Eukaryota</taxon>
        <taxon>Fungi</taxon>
        <taxon>Dikarya</taxon>
        <taxon>Ascomycota</taxon>
        <taxon>Saccharomycotina</taxon>
        <taxon>Saccharomycetes</taxon>
        <taxon>Saccharomycetales</taxon>
        <taxon>Saccharomycetaceae</taxon>
        <taxon>Nakaseomyces</taxon>
    </lineage>
</organism>
<dbReference type="InterPro" id="IPR033690">
    <property type="entry name" value="Adenylat_kinase_CS"/>
</dbReference>
<feature type="binding site" evidence="7">
    <location>
        <position position="45"/>
    </location>
    <ligand>
        <name>AMP</name>
        <dbReference type="ChEBI" id="CHEBI:456215"/>
    </ligand>
</feature>
<feature type="binding site" evidence="7">
    <location>
        <position position="40"/>
    </location>
    <ligand>
        <name>AMP</name>
        <dbReference type="ChEBI" id="CHEBI:456215"/>
    </ligand>
</feature>
<comment type="domain">
    <text evidence="7">Consists of three domains, a large central CORE domain and two small peripheral domains, NMPbind and LID, which undergo movements during catalysis. The LID domain closes over the site of phosphoryl transfer upon GTP binding. Assembling and dissambling the active center during each catalytic cycle provides an effective means to prevent GTP hydrolysis.</text>
</comment>
<dbReference type="InterPro" id="IPR007862">
    <property type="entry name" value="Adenylate_kinase_lid-dom"/>
</dbReference>
<dbReference type="GO" id="GO:0046041">
    <property type="term" value="P:ITP metabolic process"/>
    <property type="evidence" value="ECO:0007669"/>
    <property type="project" value="UniProtKB-UniRule"/>
</dbReference>
<evidence type="ECO:0000313" key="11">
    <source>
        <dbReference type="Proteomes" id="UP000054886"/>
    </source>
</evidence>
<feature type="binding site" evidence="7">
    <location>
        <begin position="18"/>
        <end position="23"/>
    </location>
    <ligand>
        <name>GTP</name>
        <dbReference type="ChEBI" id="CHEBI:37565"/>
    </ligand>
</feature>
<feature type="binding site" evidence="7">
    <location>
        <position position="104"/>
    </location>
    <ligand>
        <name>AMP</name>
        <dbReference type="ChEBI" id="CHEBI:456215"/>
    </ligand>
</feature>
<keyword evidence="2 7" id="KW-0808">Transferase</keyword>
<feature type="region of interest" description="NMPbind" evidence="7">
    <location>
        <begin position="39"/>
        <end position="68"/>
    </location>
</feature>
<evidence type="ECO:0000256" key="2">
    <source>
        <dbReference type="ARBA" id="ARBA00022679"/>
    </source>
</evidence>
<evidence type="ECO:0000256" key="6">
    <source>
        <dbReference type="ARBA" id="ARBA00023134"/>
    </source>
</evidence>
<dbReference type="NCBIfam" id="TIGR01351">
    <property type="entry name" value="adk"/>
    <property type="match status" value="1"/>
</dbReference>
<feature type="region of interest" description="LID" evidence="7">
    <location>
        <begin position="138"/>
        <end position="175"/>
    </location>
</feature>
<feature type="binding site" evidence="7">
    <location>
        <position position="183"/>
    </location>
    <ligand>
        <name>AMP</name>
        <dbReference type="ChEBI" id="CHEBI:456215"/>
    </ligand>
</feature>
<feature type="binding site" evidence="7">
    <location>
        <position position="139"/>
    </location>
    <ligand>
        <name>GTP</name>
        <dbReference type="ChEBI" id="CHEBI:37565"/>
    </ligand>
</feature>
<dbReference type="SUPFAM" id="SSF52540">
    <property type="entry name" value="P-loop containing nucleoside triphosphate hydrolases"/>
    <property type="match status" value="1"/>
</dbReference>
<comment type="subunit">
    <text evidence="7">Monomer.</text>
</comment>
<dbReference type="GO" id="GO:0006172">
    <property type="term" value="P:ADP biosynthetic process"/>
    <property type="evidence" value="ECO:0007669"/>
    <property type="project" value="UniProtKB-UniRule"/>
</dbReference>
<dbReference type="PANTHER" id="PTHR23359">
    <property type="entry name" value="NUCLEOTIDE KINASE"/>
    <property type="match status" value="1"/>
</dbReference>
<comment type="subcellular location">
    <subcellularLocation>
        <location evidence="1 7">Mitochondrion matrix</location>
    </subcellularLocation>
</comment>
<comment type="function">
    <text evidence="7">Involved in maintaining the homeostasis of cellular nucleotides by catalyzing the interconversion of nucleoside phosphates. Has GTP:AMP phosphotransferase and ITP:AMP phosphotransferase activities.</text>
</comment>
<keyword evidence="5 7" id="KW-0496">Mitochondrion</keyword>
<evidence type="ECO:0000256" key="7">
    <source>
        <dbReference type="HAMAP-Rule" id="MF_03169"/>
    </source>
</evidence>
<dbReference type="VEuPathDB" id="FungiDB:B1J91_L11902g"/>
<dbReference type="HAMAP" id="MF_00235">
    <property type="entry name" value="Adenylate_kinase_Adk"/>
    <property type="match status" value="1"/>
</dbReference>
<evidence type="ECO:0000256" key="5">
    <source>
        <dbReference type="ARBA" id="ARBA00023128"/>
    </source>
</evidence>
<dbReference type="Gene3D" id="3.40.50.300">
    <property type="entry name" value="P-loop containing nucleotide triphosphate hydrolases"/>
    <property type="match status" value="1"/>
</dbReference>
<dbReference type="EMBL" id="LLZZ01000147">
    <property type="protein sequence ID" value="KTA99193.1"/>
    <property type="molecule type" value="Genomic_DNA"/>
</dbReference>
<comment type="catalytic activity">
    <reaction evidence="7">
        <text>a ribonucleoside 5'-triphosphate + AMP = a ribonucleoside 5'-diphosphate + ADP</text>
        <dbReference type="Rhea" id="RHEA:13749"/>
        <dbReference type="ChEBI" id="CHEBI:57930"/>
        <dbReference type="ChEBI" id="CHEBI:61557"/>
        <dbReference type="ChEBI" id="CHEBI:456215"/>
        <dbReference type="ChEBI" id="CHEBI:456216"/>
        <dbReference type="EC" id="2.7.4.10"/>
    </reaction>
</comment>
<protein>
    <recommendedName>
        <fullName evidence="7">GTP:AMP phosphotransferase, mitochondrial</fullName>
        <ecNumber evidence="7">2.7.4.10</ecNumber>
    </recommendedName>
    <alternativeName>
        <fullName evidence="7">Adenylate kinase 3</fullName>
        <shortName evidence="7">AK 3</shortName>
    </alternativeName>
</protein>
<feature type="binding site" evidence="7">
    <location>
        <position position="172"/>
    </location>
    <ligand>
        <name>AMP</name>
        <dbReference type="ChEBI" id="CHEBI:456215"/>
    </ligand>
</feature>
<evidence type="ECO:0000256" key="3">
    <source>
        <dbReference type="ARBA" id="ARBA00022741"/>
    </source>
</evidence>
<feature type="binding site" evidence="7">
    <location>
        <begin position="97"/>
        <end position="100"/>
    </location>
    <ligand>
        <name>AMP</name>
        <dbReference type="ChEBI" id="CHEBI:456215"/>
    </ligand>
</feature>
<reference evidence="10 11" key="1">
    <citation type="submission" date="2015-10" db="EMBL/GenBank/DDBJ databases">
        <title>Draft genomes sequences of Candida glabrata isolates 1A, 1B, 2A, 2B, 3A and 3B.</title>
        <authorList>
            <person name="Haavelsrud O.E."/>
            <person name="Gaustad P."/>
        </authorList>
    </citation>
    <scope>NUCLEOTIDE SEQUENCE [LARGE SCALE GENOMIC DNA]</scope>
    <source>
        <strain evidence="10">910700640</strain>
    </source>
</reference>
<dbReference type="Proteomes" id="UP000054886">
    <property type="component" value="Unassembled WGS sequence"/>
</dbReference>
<dbReference type="InterPro" id="IPR027417">
    <property type="entry name" value="P-loop_NTPase"/>
</dbReference>
<dbReference type="VEuPathDB" id="FungiDB:CAGL0L11902g"/>
<dbReference type="FunFam" id="3.40.50.300:FF:000106">
    <property type="entry name" value="Adenylate kinase mitochondrial"/>
    <property type="match status" value="1"/>
</dbReference>
<dbReference type="EMBL" id="LLZZ01000122">
    <property type="protein sequence ID" value="KTB02926.1"/>
    <property type="molecule type" value="Genomic_DNA"/>
</dbReference>
<evidence type="ECO:0000259" key="8">
    <source>
        <dbReference type="Pfam" id="PF05191"/>
    </source>
</evidence>
<dbReference type="InterPro" id="IPR000850">
    <property type="entry name" value="Adenylat/UMP-CMP_kin"/>
</dbReference>
<dbReference type="PROSITE" id="PS00113">
    <property type="entry name" value="ADENYLATE_KINASE"/>
    <property type="match status" value="1"/>
</dbReference>
<dbReference type="GO" id="GO:0005759">
    <property type="term" value="C:mitochondrial matrix"/>
    <property type="evidence" value="ECO:0007669"/>
    <property type="project" value="UniProtKB-SubCell"/>
</dbReference>
<dbReference type="VEuPathDB" id="FungiDB:GWK60_L15873"/>
<dbReference type="GO" id="GO:0046039">
    <property type="term" value="P:GTP metabolic process"/>
    <property type="evidence" value="ECO:0007669"/>
    <property type="project" value="UniProtKB-UniRule"/>
</dbReference>
<keyword evidence="6 7" id="KW-0342">GTP-binding</keyword>
<dbReference type="GO" id="GO:0005524">
    <property type="term" value="F:ATP binding"/>
    <property type="evidence" value="ECO:0007669"/>
    <property type="project" value="InterPro"/>
</dbReference>
<feature type="binding site" evidence="7">
    <location>
        <position position="212"/>
    </location>
    <ligand>
        <name>GTP</name>
        <dbReference type="ChEBI" id="CHEBI:37565"/>
    </ligand>
</feature>
<evidence type="ECO:0000256" key="1">
    <source>
        <dbReference type="ARBA" id="ARBA00004305"/>
    </source>
</evidence>
<dbReference type="InterPro" id="IPR006259">
    <property type="entry name" value="Adenyl_kin_sub"/>
</dbReference>
<dbReference type="Pfam" id="PF00406">
    <property type="entry name" value="ADK"/>
    <property type="match status" value="1"/>
</dbReference>
<dbReference type="Pfam" id="PF05191">
    <property type="entry name" value="ADK_lid"/>
    <property type="match status" value="1"/>
</dbReference>
<dbReference type="InterPro" id="IPR036193">
    <property type="entry name" value="ADK_active_lid_dom_sf"/>
</dbReference>